<organism evidence="1 2">
    <name type="scientific">Eretmocerus hayati</name>
    <dbReference type="NCBI Taxonomy" id="131215"/>
    <lineage>
        <taxon>Eukaryota</taxon>
        <taxon>Metazoa</taxon>
        <taxon>Ecdysozoa</taxon>
        <taxon>Arthropoda</taxon>
        <taxon>Hexapoda</taxon>
        <taxon>Insecta</taxon>
        <taxon>Pterygota</taxon>
        <taxon>Neoptera</taxon>
        <taxon>Endopterygota</taxon>
        <taxon>Hymenoptera</taxon>
        <taxon>Apocrita</taxon>
        <taxon>Proctotrupomorpha</taxon>
        <taxon>Chalcidoidea</taxon>
        <taxon>Aphelinidae</taxon>
        <taxon>Aphelininae</taxon>
        <taxon>Eretmocerus</taxon>
    </lineage>
</organism>
<comment type="caution">
    <text evidence="1">The sequence shown here is derived from an EMBL/GenBank/DDBJ whole genome shotgun (WGS) entry which is preliminary data.</text>
</comment>
<sequence>MVMGLGAPYRALLTLLDALFSALLAGPAVVGYWRGTWNLSTHYIYPSDPGSSSLAGIIFGLSGLFIFNLGQRSIDKLLDPDRHRLFFYLGSRLYTALFGLCCVNAWRGTWQALDLYTEASFGTVFPTTCCSVLALAVMRTLRNISAPPFALSLDHFQGYFHVPTLFRVDNTKDWPLYILDCAFSVGVVGTLVVFVWRGAWVLFDLYLFPDNKERSCIGSLILGYAIVLTTFSLQPAMSWCCAQLKGFIRIVVADCFLLISFIGTVNVWRGIWNLLDLWLLPGEFKLSNFMTHLGCFLFLMLLNCSNSVLVRGVYIDAEEPDGKCIDFPCRYLRLFFQAEREKKESRQRKMTLTSRDLGITELRGDEKDQENGGSALLLGASHDQIKSIIVTAQQQQKLKKPNSGTEHFV</sequence>
<gene>
    <name evidence="1" type="ORF">QAD02_005496</name>
</gene>
<accession>A0ACC2NT08</accession>
<evidence type="ECO:0000313" key="2">
    <source>
        <dbReference type="Proteomes" id="UP001239111"/>
    </source>
</evidence>
<name>A0ACC2NT08_9HYME</name>
<proteinExistence type="predicted"/>
<keyword evidence="2" id="KW-1185">Reference proteome</keyword>
<reference evidence="1" key="1">
    <citation type="submission" date="2023-04" db="EMBL/GenBank/DDBJ databases">
        <title>A chromosome-level genome assembly of the parasitoid wasp Eretmocerus hayati.</title>
        <authorList>
            <person name="Zhong Y."/>
            <person name="Liu S."/>
            <person name="Liu Y."/>
        </authorList>
    </citation>
    <scope>NUCLEOTIDE SEQUENCE</scope>
    <source>
        <strain evidence="1">ZJU_SS_LIU_2023</strain>
    </source>
</reference>
<dbReference type="EMBL" id="CM056743">
    <property type="protein sequence ID" value="KAJ8674234.1"/>
    <property type="molecule type" value="Genomic_DNA"/>
</dbReference>
<dbReference type="Proteomes" id="UP001239111">
    <property type="component" value="Chromosome 3"/>
</dbReference>
<protein>
    <submittedName>
        <fullName evidence="1">Uncharacterized protein</fullName>
    </submittedName>
</protein>
<evidence type="ECO:0000313" key="1">
    <source>
        <dbReference type="EMBL" id="KAJ8674234.1"/>
    </source>
</evidence>